<evidence type="ECO:0000313" key="3">
    <source>
        <dbReference type="Proteomes" id="UP001500842"/>
    </source>
</evidence>
<dbReference type="Proteomes" id="UP001500842">
    <property type="component" value="Unassembled WGS sequence"/>
</dbReference>
<gene>
    <name evidence="2" type="ORF">GCM10009788_03340</name>
</gene>
<feature type="signal peptide" evidence="1">
    <location>
        <begin position="1"/>
        <end position="28"/>
    </location>
</feature>
<dbReference type="EMBL" id="BAAAOR010000003">
    <property type="protein sequence ID" value="GAA1503481.1"/>
    <property type="molecule type" value="Genomic_DNA"/>
</dbReference>
<comment type="caution">
    <text evidence="2">The sequence shown here is derived from an EMBL/GenBank/DDBJ whole genome shotgun (WGS) entry which is preliminary data.</text>
</comment>
<dbReference type="PROSITE" id="PS51257">
    <property type="entry name" value="PROKAR_LIPOPROTEIN"/>
    <property type="match status" value="1"/>
</dbReference>
<protein>
    <recommendedName>
        <fullName evidence="4">Lipoprotein</fullName>
    </recommendedName>
</protein>
<name>A0ABN1ZSS5_9ACTN</name>
<accession>A0ABN1ZSS5</accession>
<keyword evidence="1" id="KW-0732">Signal</keyword>
<evidence type="ECO:0008006" key="4">
    <source>
        <dbReference type="Google" id="ProtNLM"/>
    </source>
</evidence>
<evidence type="ECO:0000313" key="2">
    <source>
        <dbReference type="EMBL" id="GAA1503481.1"/>
    </source>
</evidence>
<keyword evidence="3" id="KW-1185">Reference proteome</keyword>
<dbReference type="RefSeq" id="WP_141006062.1">
    <property type="nucleotide sequence ID" value="NZ_BAAAOR010000003.1"/>
</dbReference>
<evidence type="ECO:0000256" key="1">
    <source>
        <dbReference type="SAM" id="SignalP"/>
    </source>
</evidence>
<sequence length="355" mass="37945">MRPRSRPRRIAPALGSTLILLLLAPALASCGDGGSGVEVGDVVPARQDAQFSGKGVESVVALPIGRLEVTVGESVTEIEARDTRQLEQLEAPEGSAFVPITWQYDAATFGALSAYLDTQAKPVVDLVADGASYRLPAPEQTGEGAESFYVLVRGKGRSPQLTVAFDGVSQQVDLASGDVEAGAAASLYDIAKPRTKRYPCAPEVDFGRPTVRPPEFSCSVTRPMRLPYAGDAWAEEGRSWLVVTVRTTLGRWNELAEDLKSGAIYYADKVESTYRLGKTEAARVIRDNANTVCPDPANSGGCTSEFHVVFDVAEKASRTLTIDQDYELLLASTYGGAEAKATLDLGVTAEARLRK</sequence>
<reference evidence="2 3" key="1">
    <citation type="journal article" date="2019" name="Int. J. Syst. Evol. Microbiol.">
        <title>The Global Catalogue of Microorganisms (GCM) 10K type strain sequencing project: providing services to taxonomists for standard genome sequencing and annotation.</title>
        <authorList>
            <consortium name="The Broad Institute Genomics Platform"/>
            <consortium name="The Broad Institute Genome Sequencing Center for Infectious Disease"/>
            <person name="Wu L."/>
            <person name="Ma J."/>
        </authorList>
    </citation>
    <scope>NUCLEOTIDE SEQUENCE [LARGE SCALE GENOMIC DNA]</scope>
    <source>
        <strain evidence="2 3">JCM 14942</strain>
    </source>
</reference>
<organism evidence="2 3">
    <name type="scientific">Nocardioides humi</name>
    <dbReference type="NCBI Taxonomy" id="449461"/>
    <lineage>
        <taxon>Bacteria</taxon>
        <taxon>Bacillati</taxon>
        <taxon>Actinomycetota</taxon>
        <taxon>Actinomycetes</taxon>
        <taxon>Propionibacteriales</taxon>
        <taxon>Nocardioidaceae</taxon>
        <taxon>Nocardioides</taxon>
    </lineage>
</organism>
<feature type="chain" id="PRO_5046097876" description="Lipoprotein" evidence="1">
    <location>
        <begin position="29"/>
        <end position="355"/>
    </location>
</feature>
<proteinExistence type="predicted"/>